<dbReference type="InterPro" id="IPR024079">
    <property type="entry name" value="MetalloPept_cat_dom_sf"/>
</dbReference>
<dbReference type="GO" id="GO:0030248">
    <property type="term" value="F:cellulose binding"/>
    <property type="evidence" value="ECO:0007669"/>
    <property type="project" value="InterPro"/>
</dbReference>
<dbReference type="InterPro" id="IPR035971">
    <property type="entry name" value="CBD_sf"/>
</dbReference>
<dbReference type="PROSITE" id="PS51164">
    <property type="entry name" value="CBM1_2"/>
    <property type="match status" value="1"/>
</dbReference>
<dbReference type="GO" id="GO:0005975">
    <property type="term" value="P:carbohydrate metabolic process"/>
    <property type="evidence" value="ECO:0007669"/>
    <property type="project" value="InterPro"/>
</dbReference>
<proteinExistence type="predicted"/>
<evidence type="ECO:0000256" key="2">
    <source>
        <dbReference type="SAM" id="SignalP"/>
    </source>
</evidence>
<keyword evidence="5" id="KW-1185">Reference proteome</keyword>
<gene>
    <name evidence="4" type="ORF">QBC37DRAFT_486723</name>
</gene>
<organism evidence="4 5">
    <name type="scientific">Rhypophila decipiens</name>
    <dbReference type="NCBI Taxonomy" id="261697"/>
    <lineage>
        <taxon>Eukaryota</taxon>
        <taxon>Fungi</taxon>
        <taxon>Dikarya</taxon>
        <taxon>Ascomycota</taxon>
        <taxon>Pezizomycotina</taxon>
        <taxon>Sordariomycetes</taxon>
        <taxon>Sordariomycetidae</taxon>
        <taxon>Sordariales</taxon>
        <taxon>Naviculisporaceae</taxon>
        <taxon>Rhypophila</taxon>
    </lineage>
</organism>
<accession>A0AAN7B586</accession>
<dbReference type="Gene3D" id="3.40.390.10">
    <property type="entry name" value="Collagenase (Catalytic Domain)"/>
    <property type="match status" value="1"/>
</dbReference>
<comment type="caution">
    <text evidence="4">The sequence shown here is derived from an EMBL/GenBank/DDBJ whole genome shotgun (WGS) entry which is preliminary data.</text>
</comment>
<feature type="signal peptide" evidence="2">
    <location>
        <begin position="1"/>
        <end position="22"/>
    </location>
</feature>
<protein>
    <recommendedName>
        <fullName evidence="3">CBM1 domain-containing protein</fullName>
    </recommendedName>
</protein>
<evidence type="ECO:0000256" key="1">
    <source>
        <dbReference type="ARBA" id="ARBA00022729"/>
    </source>
</evidence>
<dbReference type="GO" id="GO:0008237">
    <property type="term" value="F:metallopeptidase activity"/>
    <property type="evidence" value="ECO:0007669"/>
    <property type="project" value="InterPro"/>
</dbReference>
<dbReference type="SUPFAM" id="SSF57180">
    <property type="entry name" value="Cellulose-binding domain"/>
    <property type="match status" value="1"/>
</dbReference>
<dbReference type="Proteomes" id="UP001301769">
    <property type="component" value="Unassembled WGS sequence"/>
</dbReference>
<dbReference type="GO" id="GO:0005576">
    <property type="term" value="C:extracellular region"/>
    <property type="evidence" value="ECO:0007669"/>
    <property type="project" value="InterPro"/>
</dbReference>
<feature type="chain" id="PRO_5042854446" description="CBM1 domain-containing protein" evidence="2">
    <location>
        <begin position="23"/>
        <end position="395"/>
    </location>
</feature>
<dbReference type="InterPro" id="IPR000254">
    <property type="entry name" value="CBD"/>
</dbReference>
<evidence type="ECO:0000313" key="4">
    <source>
        <dbReference type="EMBL" id="KAK4208600.1"/>
    </source>
</evidence>
<dbReference type="EMBL" id="MU858237">
    <property type="protein sequence ID" value="KAK4208600.1"/>
    <property type="molecule type" value="Genomic_DNA"/>
</dbReference>
<feature type="domain" description="CBM1" evidence="3">
    <location>
        <begin position="317"/>
        <end position="356"/>
    </location>
</feature>
<reference evidence="4" key="1">
    <citation type="journal article" date="2023" name="Mol. Phylogenet. Evol.">
        <title>Genome-scale phylogeny and comparative genomics of the fungal order Sordariales.</title>
        <authorList>
            <person name="Hensen N."/>
            <person name="Bonometti L."/>
            <person name="Westerberg I."/>
            <person name="Brannstrom I.O."/>
            <person name="Guillou S."/>
            <person name="Cros-Aarteil S."/>
            <person name="Calhoun S."/>
            <person name="Haridas S."/>
            <person name="Kuo A."/>
            <person name="Mondo S."/>
            <person name="Pangilinan J."/>
            <person name="Riley R."/>
            <person name="LaButti K."/>
            <person name="Andreopoulos B."/>
            <person name="Lipzen A."/>
            <person name="Chen C."/>
            <person name="Yan M."/>
            <person name="Daum C."/>
            <person name="Ng V."/>
            <person name="Clum A."/>
            <person name="Steindorff A."/>
            <person name="Ohm R.A."/>
            <person name="Martin F."/>
            <person name="Silar P."/>
            <person name="Natvig D.O."/>
            <person name="Lalanne C."/>
            <person name="Gautier V."/>
            <person name="Ament-Velasquez S.L."/>
            <person name="Kruys A."/>
            <person name="Hutchinson M.I."/>
            <person name="Powell A.J."/>
            <person name="Barry K."/>
            <person name="Miller A.N."/>
            <person name="Grigoriev I.V."/>
            <person name="Debuchy R."/>
            <person name="Gladieux P."/>
            <person name="Hiltunen Thoren M."/>
            <person name="Johannesson H."/>
        </authorList>
    </citation>
    <scope>NUCLEOTIDE SEQUENCE</scope>
    <source>
        <strain evidence="4">PSN293</strain>
    </source>
</reference>
<keyword evidence="1 2" id="KW-0732">Signal</keyword>
<dbReference type="AlphaFoldDB" id="A0AAN7B586"/>
<sequence>MTNYKSLLCASLAALHLSGTLASHPPKHLFRRDGNERFPFCTPGDPLFPNCIVNGRYVKPDLNISDAGNPGNNAYMTYLPSHTYTLSQWTNNKMPSFCHYVINNYNFSPRDFAVYNVTYPDCPSPWVICRHSSSSPTINDIASAIGKMPAAMRQATNAYLVFPESWNRAIESWSEQGLIAGKGSYYFPTSLVHEHGHAVDGYLLVPGAGWYSETSTWRNIVNADGYAATAYGSTSHVENFADIGRVVLLENIYPGGMAGLFPGHPNLTQIAGQVAHFQSVAGAYFRAGTTCDLSKKFPYPTELVDLPTTTTAPPNTATATPYGQCGGWSTYTGPTACGSGWSCTTLNARLRRNQGTGVRWEEGSRLGSDGAKKSHGMMKAFGMARDVPERPVVSK</sequence>
<reference evidence="4" key="2">
    <citation type="submission" date="2023-05" db="EMBL/GenBank/DDBJ databases">
        <authorList>
            <consortium name="Lawrence Berkeley National Laboratory"/>
            <person name="Steindorff A."/>
            <person name="Hensen N."/>
            <person name="Bonometti L."/>
            <person name="Westerberg I."/>
            <person name="Brannstrom I.O."/>
            <person name="Guillou S."/>
            <person name="Cros-Aarteil S."/>
            <person name="Calhoun S."/>
            <person name="Haridas S."/>
            <person name="Kuo A."/>
            <person name="Mondo S."/>
            <person name="Pangilinan J."/>
            <person name="Riley R."/>
            <person name="Labutti K."/>
            <person name="Andreopoulos B."/>
            <person name="Lipzen A."/>
            <person name="Chen C."/>
            <person name="Yanf M."/>
            <person name="Daum C."/>
            <person name="Ng V."/>
            <person name="Clum A."/>
            <person name="Ohm R."/>
            <person name="Martin F."/>
            <person name="Silar P."/>
            <person name="Natvig D."/>
            <person name="Lalanne C."/>
            <person name="Gautier V."/>
            <person name="Ament-Velasquez S.L."/>
            <person name="Kruys A."/>
            <person name="Hutchinson M.I."/>
            <person name="Powell A.J."/>
            <person name="Barry K."/>
            <person name="Miller A.N."/>
            <person name="Grigoriev I.V."/>
            <person name="Debuchy R."/>
            <person name="Gladieux P."/>
            <person name="Thoren M.H."/>
            <person name="Johannesson H."/>
        </authorList>
    </citation>
    <scope>NUCLEOTIDE SEQUENCE</scope>
    <source>
        <strain evidence="4">PSN293</strain>
    </source>
</reference>
<dbReference type="Pfam" id="PF00734">
    <property type="entry name" value="CBM_1"/>
    <property type="match status" value="1"/>
</dbReference>
<dbReference type="SUPFAM" id="SSF55486">
    <property type="entry name" value="Metalloproteases ('zincins'), catalytic domain"/>
    <property type="match status" value="1"/>
</dbReference>
<evidence type="ECO:0000259" key="3">
    <source>
        <dbReference type="PROSITE" id="PS51164"/>
    </source>
</evidence>
<name>A0AAN7B586_9PEZI</name>
<evidence type="ECO:0000313" key="5">
    <source>
        <dbReference type="Proteomes" id="UP001301769"/>
    </source>
</evidence>